<dbReference type="Gene3D" id="3.40.720.10">
    <property type="entry name" value="Alkaline Phosphatase, subunit A"/>
    <property type="match status" value="1"/>
</dbReference>
<dbReference type="RefSeq" id="WP_014021545.1">
    <property type="nucleotide sequence ID" value="NC_015914.1"/>
</dbReference>
<dbReference type="Pfam" id="PF00884">
    <property type="entry name" value="Sulfatase"/>
    <property type="match status" value="1"/>
</dbReference>
<keyword evidence="4" id="KW-0106">Calcium</keyword>
<dbReference type="GO" id="GO:0046872">
    <property type="term" value="F:metal ion binding"/>
    <property type="evidence" value="ECO:0007669"/>
    <property type="project" value="UniProtKB-KW"/>
</dbReference>
<dbReference type="Proteomes" id="UP000001635">
    <property type="component" value="Chromosome"/>
</dbReference>
<gene>
    <name evidence="7" type="ordered locus">Cycma_3538</name>
</gene>
<dbReference type="GO" id="GO:0004065">
    <property type="term" value="F:arylsulfatase activity"/>
    <property type="evidence" value="ECO:0007669"/>
    <property type="project" value="TreeGrafter"/>
</dbReference>
<dbReference type="STRING" id="880070.Cycma_3538"/>
<dbReference type="InterPro" id="IPR050738">
    <property type="entry name" value="Sulfatase"/>
</dbReference>
<evidence type="ECO:0000313" key="8">
    <source>
        <dbReference type="Proteomes" id="UP000001635"/>
    </source>
</evidence>
<sequence>MSKFFNQVKKNIGTQGGYSFLLFGIASILIVILLLGFSNRHSSLVKKPNVVILFADDMGYGDIQSLNPLSRIKTPAIDGLVKSGISFENAHASASVCTPSRYGLLTGRYAFRTPEAAGGIGGFTPSVIEKERLTLASILKDAGYTTAITGKWHLGLNWATKDQKVAQINASTGYSNVDYSLPVKSGPNDFGFDYSFIHPASLDIPPYVFLENGQVVDPNIILTTDIYPTRKENTEFSWDKKHSDERAVYWEKGVWWRLGEMSASFRVEDCLETIVEQAEKFIGIQSAEQPFLLYMPLTGPHTPWLPSNESKGKSGAGLYGDFVMDIDQVVARISSKLEAEGLLDNTLIIFSSDNGAYWPAEEILLHGHDSNKGSRGQKGDVWNGGHRVPLIISWPSGIKKSNTYKGLVSLTDIYATLVSLTGKRIPPGEGIDSKDFGPVLAGDMSFTTRENMVHHSSGGMFAIREGDWKYIDGLGSGGFTYPFKINPEENGPEGQLYQLNQDPLETTNLFEAFPEKIIRMKEKLEALKRAR</sequence>
<evidence type="ECO:0000256" key="4">
    <source>
        <dbReference type="ARBA" id="ARBA00022837"/>
    </source>
</evidence>
<dbReference type="EMBL" id="CP002955">
    <property type="protein sequence ID" value="AEL27258.1"/>
    <property type="molecule type" value="Genomic_DNA"/>
</dbReference>
<feature type="domain" description="Sulfatase N-terminal" evidence="6">
    <location>
        <begin position="48"/>
        <end position="422"/>
    </location>
</feature>
<name>G0IYS5_CYCMS</name>
<keyword evidence="5" id="KW-1133">Transmembrane helix</keyword>
<reference evidence="8" key="1">
    <citation type="submission" date="2011-07" db="EMBL/GenBank/DDBJ databases">
        <title>The complete genome of Cyclobacterium marinum DSM 745.</title>
        <authorList>
            <person name="Lucas S."/>
            <person name="Han J."/>
            <person name="Lapidus A."/>
            <person name="Bruce D."/>
            <person name="Goodwin L."/>
            <person name="Pitluck S."/>
            <person name="Peters L."/>
            <person name="Kyrpides N."/>
            <person name="Mavromatis K."/>
            <person name="Ivanova N."/>
            <person name="Ovchinnikova G."/>
            <person name="Chertkov O."/>
            <person name="Detter J.C."/>
            <person name="Tapia R."/>
            <person name="Han C."/>
            <person name="Land M."/>
            <person name="Hauser L."/>
            <person name="Markowitz V."/>
            <person name="Cheng J.-F."/>
            <person name="Hugenholtz P."/>
            <person name="Woyke T."/>
            <person name="Wu D."/>
            <person name="Tindall B."/>
            <person name="Schuetze A."/>
            <person name="Brambilla E."/>
            <person name="Klenk H.-P."/>
            <person name="Eisen J.A."/>
        </authorList>
    </citation>
    <scope>NUCLEOTIDE SEQUENCE [LARGE SCALE GENOMIC DNA]</scope>
    <source>
        <strain evidence="8">ATCC 25205 / DSM 745 / LMG 13164 / NCIMB 1802</strain>
    </source>
</reference>
<keyword evidence="5" id="KW-0812">Transmembrane</keyword>
<accession>G0IYS5</accession>
<keyword evidence="8" id="KW-1185">Reference proteome</keyword>
<dbReference type="InterPro" id="IPR017850">
    <property type="entry name" value="Alkaline_phosphatase_core_sf"/>
</dbReference>
<dbReference type="SUPFAM" id="SSF53649">
    <property type="entry name" value="Alkaline phosphatase-like"/>
    <property type="match status" value="1"/>
</dbReference>
<dbReference type="eggNOG" id="COG3119">
    <property type="taxonomic scope" value="Bacteria"/>
</dbReference>
<dbReference type="AlphaFoldDB" id="G0IYS5"/>
<evidence type="ECO:0000259" key="6">
    <source>
        <dbReference type="Pfam" id="PF00884"/>
    </source>
</evidence>
<dbReference type="OrthoDB" id="9764377at2"/>
<dbReference type="InterPro" id="IPR024607">
    <property type="entry name" value="Sulfatase_CS"/>
</dbReference>
<dbReference type="Gene3D" id="3.30.1120.10">
    <property type="match status" value="1"/>
</dbReference>
<keyword evidence="3" id="KW-0378">Hydrolase</keyword>
<comment type="similarity">
    <text evidence="1">Belongs to the sulfatase family.</text>
</comment>
<evidence type="ECO:0000256" key="5">
    <source>
        <dbReference type="SAM" id="Phobius"/>
    </source>
</evidence>
<protein>
    <submittedName>
        <fullName evidence="7">Sulfatase</fullName>
    </submittedName>
</protein>
<keyword evidence="2" id="KW-0479">Metal-binding</keyword>
<dbReference type="PANTHER" id="PTHR42693">
    <property type="entry name" value="ARYLSULFATASE FAMILY MEMBER"/>
    <property type="match status" value="1"/>
</dbReference>
<evidence type="ECO:0000256" key="1">
    <source>
        <dbReference type="ARBA" id="ARBA00008779"/>
    </source>
</evidence>
<dbReference type="PANTHER" id="PTHR42693:SF53">
    <property type="entry name" value="ENDO-4-O-SULFATASE"/>
    <property type="match status" value="1"/>
</dbReference>
<dbReference type="PROSITE" id="PS00523">
    <property type="entry name" value="SULFATASE_1"/>
    <property type="match status" value="1"/>
</dbReference>
<dbReference type="KEGG" id="cmr:Cycma_3538"/>
<organism evidence="7 8">
    <name type="scientific">Cyclobacterium marinum (strain ATCC 25205 / DSM 745 / LMG 13164 / NCIMB 1802)</name>
    <name type="common">Flectobacillus marinus</name>
    <dbReference type="NCBI Taxonomy" id="880070"/>
    <lineage>
        <taxon>Bacteria</taxon>
        <taxon>Pseudomonadati</taxon>
        <taxon>Bacteroidota</taxon>
        <taxon>Cytophagia</taxon>
        <taxon>Cytophagales</taxon>
        <taxon>Cyclobacteriaceae</taxon>
        <taxon>Cyclobacterium</taxon>
    </lineage>
</organism>
<dbReference type="InterPro" id="IPR000917">
    <property type="entry name" value="Sulfatase_N"/>
</dbReference>
<evidence type="ECO:0000313" key="7">
    <source>
        <dbReference type="EMBL" id="AEL27258.1"/>
    </source>
</evidence>
<dbReference type="CDD" id="cd16143">
    <property type="entry name" value="ARS_like"/>
    <property type="match status" value="1"/>
</dbReference>
<feature type="transmembrane region" description="Helical" evidence="5">
    <location>
        <begin position="20"/>
        <end position="37"/>
    </location>
</feature>
<evidence type="ECO:0000256" key="2">
    <source>
        <dbReference type="ARBA" id="ARBA00022723"/>
    </source>
</evidence>
<keyword evidence="5" id="KW-0472">Membrane</keyword>
<dbReference type="HOGENOM" id="CLU_006332_10_3_10"/>
<proteinExistence type="inferred from homology"/>
<evidence type="ECO:0000256" key="3">
    <source>
        <dbReference type="ARBA" id="ARBA00022801"/>
    </source>
</evidence>